<evidence type="ECO:0000256" key="14">
    <source>
        <dbReference type="ARBA" id="ARBA00032196"/>
    </source>
</evidence>
<dbReference type="Proteomes" id="UP000265200">
    <property type="component" value="Chromosome 7"/>
</dbReference>
<evidence type="ECO:0000256" key="4">
    <source>
        <dbReference type="ARBA" id="ARBA00012925"/>
    </source>
</evidence>
<evidence type="ECO:0000256" key="10">
    <source>
        <dbReference type="ARBA" id="ARBA00023180"/>
    </source>
</evidence>
<dbReference type="PRINTS" id="PR00895">
    <property type="entry name" value="PENTAXIN"/>
</dbReference>
<evidence type="ECO:0000259" key="19">
    <source>
        <dbReference type="PROSITE" id="PS51828"/>
    </source>
</evidence>
<keyword evidence="17" id="KW-0732">Signal</keyword>
<evidence type="ECO:0000256" key="9">
    <source>
        <dbReference type="ARBA" id="ARBA00023157"/>
    </source>
</evidence>
<dbReference type="InterPro" id="IPR036398">
    <property type="entry name" value="CA_dom_sf"/>
</dbReference>
<dbReference type="Gene3D" id="3.10.200.10">
    <property type="entry name" value="Alpha carbonic anhydrase"/>
    <property type="match status" value="1"/>
</dbReference>
<reference evidence="20 21" key="2">
    <citation type="submission" date="2017-04" db="EMBL/GenBank/DDBJ databases">
        <title>CpG methylation of centromeres and impact of large insertions on vertebrate speciation.</title>
        <authorList>
            <person name="Ichikawa K."/>
            <person name="Yoshimura J."/>
            <person name="Morishita S."/>
        </authorList>
    </citation>
    <scope>NUCLEOTIDE SEQUENCE</scope>
    <source>
        <strain evidence="20 21">HSOK</strain>
    </source>
</reference>
<dbReference type="InterPro" id="IPR023561">
    <property type="entry name" value="Carbonic_anhydrase_a-class"/>
</dbReference>
<comment type="similarity">
    <text evidence="3">Belongs to the alpha-carbonic anhydrase family.</text>
</comment>
<evidence type="ECO:0000256" key="1">
    <source>
        <dbReference type="ARBA" id="ARBA00001947"/>
    </source>
</evidence>
<evidence type="ECO:0000256" key="3">
    <source>
        <dbReference type="ARBA" id="ARBA00010718"/>
    </source>
</evidence>
<comment type="caution">
    <text evidence="16">Lacks conserved residue(s) required for the propagation of feature annotation.</text>
</comment>
<feature type="domain" description="Alpha-carbonic anhydrase" evidence="18">
    <location>
        <begin position="22"/>
        <end position="279"/>
    </location>
</feature>
<accession>A0A3P9H6A9</accession>
<reference key="1">
    <citation type="journal article" date="2007" name="Nature">
        <title>The medaka draft genome and insights into vertebrate genome evolution.</title>
        <authorList>
            <person name="Kasahara M."/>
            <person name="Naruse K."/>
            <person name="Sasaki S."/>
            <person name="Nakatani Y."/>
            <person name="Qu W."/>
            <person name="Ahsan B."/>
            <person name="Yamada T."/>
            <person name="Nagayasu Y."/>
            <person name="Doi K."/>
            <person name="Kasai Y."/>
            <person name="Jindo T."/>
            <person name="Kobayashi D."/>
            <person name="Shimada A."/>
            <person name="Toyoda A."/>
            <person name="Kuroki Y."/>
            <person name="Fujiyama A."/>
            <person name="Sasaki T."/>
            <person name="Shimizu A."/>
            <person name="Asakawa S."/>
            <person name="Shimizu N."/>
            <person name="Hashimoto S."/>
            <person name="Yang J."/>
            <person name="Lee Y."/>
            <person name="Matsushima K."/>
            <person name="Sugano S."/>
            <person name="Sakaizumi M."/>
            <person name="Narita T."/>
            <person name="Ohishi K."/>
            <person name="Haga S."/>
            <person name="Ohta F."/>
            <person name="Nomoto H."/>
            <person name="Nogata K."/>
            <person name="Morishita T."/>
            <person name="Endo T."/>
            <person name="Shin-I T."/>
            <person name="Takeda H."/>
            <person name="Morishita S."/>
            <person name="Kohara Y."/>
        </authorList>
    </citation>
    <scope>NUCLEOTIDE SEQUENCE [LARGE SCALE GENOMIC DNA]</scope>
    <source>
        <strain>Hd-rR</strain>
    </source>
</reference>
<keyword evidence="9" id="KW-1015">Disulfide bond</keyword>
<dbReference type="InterPro" id="IPR001148">
    <property type="entry name" value="CA_dom"/>
</dbReference>
<evidence type="ECO:0000313" key="20">
    <source>
        <dbReference type="Ensembl" id="ENSORLP00015003266.1"/>
    </source>
</evidence>
<keyword evidence="7" id="KW-0479">Metal-binding</keyword>
<keyword evidence="8" id="KW-0862">Zinc</keyword>
<evidence type="ECO:0000259" key="18">
    <source>
        <dbReference type="PROSITE" id="PS51144"/>
    </source>
</evidence>
<keyword evidence="6" id="KW-0964">Secreted</keyword>
<comment type="subcellular location">
    <subcellularLocation>
        <location evidence="2">Secreted</location>
    </subcellularLocation>
</comment>
<comment type="function">
    <text evidence="12">Reversible hydration of carbon dioxide. Its role in saliva is unknown.</text>
</comment>
<dbReference type="Pfam" id="PF00194">
    <property type="entry name" value="Carb_anhydrase"/>
    <property type="match status" value="1"/>
</dbReference>
<dbReference type="EC" id="4.2.1.1" evidence="4"/>
<evidence type="ECO:0000256" key="11">
    <source>
        <dbReference type="ARBA" id="ARBA00023239"/>
    </source>
</evidence>
<comment type="catalytic activity">
    <reaction evidence="15">
        <text>hydrogencarbonate + H(+) = CO2 + H2O</text>
        <dbReference type="Rhea" id="RHEA:10748"/>
        <dbReference type="ChEBI" id="CHEBI:15377"/>
        <dbReference type="ChEBI" id="CHEBI:15378"/>
        <dbReference type="ChEBI" id="CHEBI:16526"/>
        <dbReference type="ChEBI" id="CHEBI:17544"/>
        <dbReference type="EC" id="4.2.1.1"/>
    </reaction>
</comment>
<dbReference type="PANTHER" id="PTHR18952">
    <property type="entry name" value="CARBONIC ANHYDRASE"/>
    <property type="match status" value="1"/>
</dbReference>
<dbReference type="SUPFAM" id="SSF49899">
    <property type="entry name" value="Concanavalin A-like lectins/glucanases"/>
    <property type="match status" value="1"/>
</dbReference>
<dbReference type="SUPFAM" id="SSF51069">
    <property type="entry name" value="Carbonic anhydrase"/>
    <property type="match status" value="1"/>
</dbReference>
<dbReference type="Pfam" id="PF00354">
    <property type="entry name" value="Pentaxin"/>
    <property type="match status" value="1"/>
</dbReference>
<evidence type="ECO:0000256" key="13">
    <source>
        <dbReference type="ARBA" id="ARBA00031549"/>
    </source>
</evidence>
<proteinExistence type="inferred from homology"/>
<reference evidence="20" key="4">
    <citation type="submission" date="2025-09" db="UniProtKB">
        <authorList>
            <consortium name="Ensembl"/>
        </authorList>
    </citation>
    <scope>IDENTIFICATION</scope>
    <source>
        <strain evidence="20">HSOK</strain>
    </source>
</reference>
<keyword evidence="10" id="KW-0325">Glycoprotein</keyword>
<dbReference type="PROSITE" id="PS51144">
    <property type="entry name" value="ALPHA_CA_2"/>
    <property type="match status" value="1"/>
</dbReference>
<evidence type="ECO:0000313" key="21">
    <source>
        <dbReference type="Proteomes" id="UP000265200"/>
    </source>
</evidence>
<evidence type="ECO:0000256" key="2">
    <source>
        <dbReference type="ARBA" id="ARBA00004613"/>
    </source>
</evidence>
<evidence type="ECO:0000256" key="7">
    <source>
        <dbReference type="ARBA" id="ARBA00022723"/>
    </source>
</evidence>
<name>A0A3P9H6A9_ORYLA</name>
<dbReference type="GO" id="GO:0005576">
    <property type="term" value="C:extracellular region"/>
    <property type="evidence" value="ECO:0007669"/>
    <property type="project" value="UniProtKB-SubCell"/>
</dbReference>
<evidence type="ECO:0000256" key="6">
    <source>
        <dbReference type="ARBA" id="ARBA00022525"/>
    </source>
</evidence>
<evidence type="ECO:0000256" key="17">
    <source>
        <dbReference type="SAM" id="SignalP"/>
    </source>
</evidence>
<dbReference type="Ensembl" id="ENSORLT00015009573.1">
    <property type="protein sequence ID" value="ENSORLP00015003266.1"/>
    <property type="gene ID" value="ENSORLG00015003996.1"/>
</dbReference>
<evidence type="ECO:0000256" key="12">
    <source>
        <dbReference type="ARBA" id="ARBA00025355"/>
    </source>
</evidence>
<reference evidence="20" key="3">
    <citation type="submission" date="2025-08" db="UniProtKB">
        <authorList>
            <consortium name="Ensembl"/>
        </authorList>
    </citation>
    <scope>IDENTIFICATION</scope>
    <source>
        <strain evidence="20">HSOK</strain>
    </source>
</reference>
<dbReference type="GO" id="GO:0004089">
    <property type="term" value="F:carbonate dehydratase activity"/>
    <property type="evidence" value="ECO:0007669"/>
    <property type="project" value="UniProtKB-EC"/>
</dbReference>
<evidence type="ECO:0000256" key="8">
    <source>
        <dbReference type="ARBA" id="ARBA00022833"/>
    </source>
</evidence>
<dbReference type="PANTHER" id="PTHR18952:SF110">
    <property type="entry name" value="CARBONIC ANHYDRASE 6"/>
    <property type="match status" value="1"/>
</dbReference>
<dbReference type="SMART" id="SM00159">
    <property type="entry name" value="PTX"/>
    <property type="match status" value="1"/>
</dbReference>
<comment type="cofactor">
    <cofactor evidence="1">
        <name>Zn(2+)</name>
        <dbReference type="ChEBI" id="CHEBI:29105"/>
    </cofactor>
</comment>
<dbReference type="AlphaFoldDB" id="A0A3P9H6A9"/>
<dbReference type="InterPro" id="IPR001759">
    <property type="entry name" value="PTX_dom"/>
</dbReference>
<feature type="signal peptide" evidence="17">
    <location>
        <begin position="1"/>
        <end position="18"/>
    </location>
</feature>
<keyword evidence="11" id="KW-0456">Lyase</keyword>
<organism evidence="20 21">
    <name type="scientific">Oryzias latipes</name>
    <name type="common">Japanese rice fish</name>
    <name type="synonym">Japanese killifish</name>
    <dbReference type="NCBI Taxonomy" id="8090"/>
    <lineage>
        <taxon>Eukaryota</taxon>
        <taxon>Metazoa</taxon>
        <taxon>Chordata</taxon>
        <taxon>Craniata</taxon>
        <taxon>Vertebrata</taxon>
        <taxon>Euteleostomi</taxon>
        <taxon>Actinopterygii</taxon>
        <taxon>Neopterygii</taxon>
        <taxon>Teleostei</taxon>
        <taxon>Neoteleostei</taxon>
        <taxon>Acanthomorphata</taxon>
        <taxon>Ovalentaria</taxon>
        <taxon>Atherinomorphae</taxon>
        <taxon>Beloniformes</taxon>
        <taxon>Adrianichthyidae</taxon>
        <taxon>Oryziinae</taxon>
        <taxon>Oryzias</taxon>
    </lineage>
</organism>
<feature type="domain" description="Pentraxin (PTX)" evidence="19">
    <location>
        <begin position="331"/>
        <end position="535"/>
    </location>
</feature>
<evidence type="ECO:0000256" key="16">
    <source>
        <dbReference type="PROSITE-ProRule" id="PRU01172"/>
    </source>
</evidence>
<dbReference type="InterPro" id="IPR013320">
    <property type="entry name" value="ConA-like_dom_sf"/>
</dbReference>
<sequence length="536" mass="60252">MEVLSAILSALLLRFVAADNRIHWTYTEGALDQQHWATEYPACGGKKQSPIDIQRRNVKHNPNMLQLELSNYDAQQGKFLMTNNGHTVQINLPPAMTISQGLPGIYTAVQMHLHWGGSHQEASGAEHTIDGVRYMAELHIVHYNSEKYRSFSEAKDKKDGLAVLAFVYDDGHFENTYYSDFIANLEKIKYVGQAMNITSINVRSMLPENLNHFFRYEGSLTTPPCFESIIWTVFDTPITLSQNQIRRLESTLMDIDNKTLWNDYRIAQPLNDRVVESSFLPRVRKGSFCLQDVIESRLEKIEGLITSLGKNLYSGGNRSPNPPRYDHSDLFPLVLGFPERNYGSYALARLNQPMDLDSFTVCMHVLPQGPGVHTVISYSSDGNDNELTVSISKDAESGEIGLWIGNEFVNMPHTFRSQDWTNYCITWSSHTGGADIWVNGMLGEQRHLRSGYTIHPGGEFILGKDQDGVLGLSDADAFVGKMTDVNVWNYVLSTAEIRTQMSCGRNSSTVGNVFSWGSTKLSIYGGVQLDSQYRCI</sequence>
<dbReference type="GO" id="GO:0008270">
    <property type="term" value="F:zinc ion binding"/>
    <property type="evidence" value="ECO:0007669"/>
    <property type="project" value="InterPro"/>
</dbReference>
<dbReference type="SMART" id="SM01057">
    <property type="entry name" value="Carb_anhydrase"/>
    <property type="match status" value="1"/>
</dbReference>
<evidence type="ECO:0000256" key="15">
    <source>
        <dbReference type="ARBA" id="ARBA00048348"/>
    </source>
</evidence>
<dbReference type="FunFam" id="3.10.200.10:FF:000003">
    <property type="entry name" value="Carbonic anhydrase 12"/>
    <property type="match status" value="1"/>
</dbReference>
<dbReference type="PROSITE" id="PS51828">
    <property type="entry name" value="PTX_2"/>
    <property type="match status" value="1"/>
</dbReference>
<dbReference type="Gene3D" id="2.60.120.200">
    <property type="match status" value="1"/>
</dbReference>
<protein>
    <recommendedName>
        <fullName evidence="5">Carbonic anhydrase 6</fullName>
        <ecNumber evidence="4">4.2.1.1</ecNumber>
    </recommendedName>
    <alternativeName>
        <fullName evidence="13">Carbonate dehydratase VI</fullName>
    </alternativeName>
    <alternativeName>
        <fullName evidence="14">Carbonic anhydrase VI</fullName>
    </alternativeName>
</protein>
<feature type="chain" id="PRO_5018163141" description="Carbonic anhydrase 6" evidence="17">
    <location>
        <begin position="19"/>
        <end position="536"/>
    </location>
</feature>
<evidence type="ECO:0000256" key="5">
    <source>
        <dbReference type="ARBA" id="ARBA00014200"/>
    </source>
</evidence>